<gene>
    <name evidence="1" type="ORF">pipiens_011444</name>
</gene>
<proteinExistence type="predicted"/>
<protein>
    <submittedName>
        <fullName evidence="1">Uncharacterized protein</fullName>
    </submittedName>
</protein>
<evidence type="ECO:0000313" key="2">
    <source>
        <dbReference type="Proteomes" id="UP001562425"/>
    </source>
</evidence>
<name>A0ABD1D698_CULPP</name>
<dbReference type="AlphaFoldDB" id="A0ABD1D698"/>
<organism evidence="1 2">
    <name type="scientific">Culex pipiens pipiens</name>
    <name type="common">Northern house mosquito</name>
    <dbReference type="NCBI Taxonomy" id="38569"/>
    <lineage>
        <taxon>Eukaryota</taxon>
        <taxon>Metazoa</taxon>
        <taxon>Ecdysozoa</taxon>
        <taxon>Arthropoda</taxon>
        <taxon>Hexapoda</taxon>
        <taxon>Insecta</taxon>
        <taxon>Pterygota</taxon>
        <taxon>Neoptera</taxon>
        <taxon>Endopterygota</taxon>
        <taxon>Diptera</taxon>
        <taxon>Nematocera</taxon>
        <taxon>Culicoidea</taxon>
        <taxon>Culicidae</taxon>
        <taxon>Culicinae</taxon>
        <taxon>Culicini</taxon>
        <taxon>Culex</taxon>
        <taxon>Culex</taxon>
    </lineage>
</organism>
<accession>A0ABD1D698</accession>
<dbReference type="EMBL" id="JBEHCU010007260">
    <property type="protein sequence ID" value="KAL1395166.1"/>
    <property type="molecule type" value="Genomic_DNA"/>
</dbReference>
<comment type="caution">
    <text evidence="1">The sequence shown here is derived from an EMBL/GenBank/DDBJ whole genome shotgun (WGS) entry which is preliminary data.</text>
</comment>
<sequence length="113" mass="12703">MLLLRLLNSLLQIHRPRRNLVRENLKRSINIQQQAAEFAVTALRLMMDKEKGKGFGSSFGYIQYVEATGASEAMAPKNGTETPIIQYRERMASCLAATRMKVKVGVNAMDDDD</sequence>
<reference evidence="1 2" key="1">
    <citation type="submission" date="2024-05" db="EMBL/GenBank/DDBJ databases">
        <title>Culex pipiens pipiens assembly and annotation.</title>
        <authorList>
            <person name="Alout H."/>
            <person name="Durand T."/>
        </authorList>
    </citation>
    <scope>NUCLEOTIDE SEQUENCE [LARGE SCALE GENOMIC DNA]</scope>
    <source>
        <strain evidence="1">HA-2024</strain>
        <tissue evidence="1">Whole body</tissue>
    </source>
</reference>
<evidence type="ECO:0000313" key="1">
    <source>
        <dbReference type="EMBL" id="KAL1395166.1"/>
    </source>
</evidence>
<keyword evidence="2" id="KW-1185">Reference proteome</keyword>
<dbReference type="Proteomes" id="UP001562425">
    <property type="component" value="Unassembled WGS sequence"/>
</dbReference>